<organism evidence="7 8">
    <name type="scientific">Mycena chlorophos</name>
    <name type="common">Agaric fungus</name>
    <name type="synonym">Agaricus chlorophos</name>
    <dbReference type="NCBI Taxonomy" id="658473"/>
    <lineage>
        <taxon>Eukaryota</taxon>
        <taxon>Fungi</taxon>
        <taxon>Dikarya</taxon>
        <taxon>Basidiomycota</taxon>
        <taxon>Agaricomycotina</taxon>
        <taxon>Agaricomycetes</taxon>
        <taxon>Agaricomycetidae</taxon>
        <taxon>Agaricales</taxon>
        <taxon>Marasmiineae</taxon>
        <taxon>Mycenaceae</taxon>
        <taxon>Mycena</taxon>
    </lineage>
</organism>
<evidence type="ECO:0000256" key="4">
    <source>
        <dbReference type="ARBA" id="ARBA00049244"/>
    </source>
</evidence>
<dbReference type="EMBL" id="DF838650">
    <property type="protein sequence ID" value="GAT43138.1"/>
    <property type="molecule type" value="Genomic_DNA"/>
</dbReference>
<dbReference type="SUPFAM" id="SSF53098">
    <property type="entry name" value="Ribonuclease H-like"/>
    <property type="match status" value="1"/>
</dbReference>
<evidence type="ECO:0000313" key="8">
    <source>
        <dbReference type="Proteomes" id="UP000815677"/>
    </source>
</evidence>
<keyword evidence="8" id="KW-1185">Reference proteome</keyword>
<feature type="region of interest" description="Disordered" evidence="5">
    <location>
        <begin position="211"/>
        <end position="328"/>
    </location>
</feature>
<feature type="compositionally biased region" description="Pro residues" evidence="5">
    <location>
        <begin position="241"/>
        <end position="263"/>
    </location>
</feature>
<dbReference type="InterPro" id="IPR036397">
    <property type="entry name" value="RNaseH_sf"/>
</dbReference>
<sequence>MELVDEYTEMTWCISIKSKDQAFRELQRWENERKLETGEVVGIYRVDNGELKSHQMREWIMQSGTKLQFTAPYTSAQNGVVERRHRTVFDLARSMRSACAAPPKLWDYFVETAGCIAQRRPTKYQRTMTPYEAWYSRKPDLSHLREIGCEAYVLILKENNPKIYYRSLPCKLIGYSTDSKAYICYHPPSGSIITSYHVAFIESHETVPTPLYPGRIVGLDSDSEPKSVIVEDDSDDETEPEPNPQPAPAPISVPAAPPAPNAPAEPRRSSREKGPSKEERLRDAVESSKASAERVKANRDARRREKQDRVPIEDHAQALIDDIVLSAL</sequence>
<dbReference type="Pfam" id="PF25597">
    <property type="entry name" value="SH3_retrovirus"/>
    <property type="match status" value="1"/>
</dbReference>
<dbReference type="Proteomes" id="UP000815677">
    <property type="component" value="Unassembled WGS sequence"/>
</dbReference>
<protein>
    <recommendedName>
        <fullName evidence="6">Integrase catalytic domain-containing protein</fullName>
    </recommendedName>
</protein>
<keyword evidence="1" id="KW-0815">Transposition</keyword>
<evidence type="ECO:0000256" key="2">
    <source>
        <dbReference type="ARBA" id="ARBA00022884"/>
    </source>
</evidence>
<accession>A0ABQ0KW11</accession>
<name>A0ABQ0KW11_MYCCL</name>
<dbReference type="PANTHER" id="PTHR42648:SF25">
    <property type="entry name" value="RNA-DIRECTED DNA POLYMERASE"/>
    <property type="match status" value="1"/>
</dbReference>
<evidence type="ECO:0000313" key="7">
    <source>
        <dbReference type="EMBL" id="GAT43138.1"/>
    </source>
</evidence>
<dbReference type="InterPro" id="IPR001584">
    <property type="entry name" value="Integrase_cat-core"/>
</dbReference>
<comment type="catalytic activity">
    <reaction evidence="3">
        <text>DNA(n) + a 2'-deoxyribonucleoside 5'-triphosphate = DNA(n+1) + diphosphate</text>
        <dbReference type="Rhea" id="RHEA:22508"/>
        <dbReference type="Rhea" id="RHEA-COMP:17339"/>
        <dbReference type="Rhea" id="RHEA-COMP:17340"/>
        <dbReference type="ChEBI" id="CHEBI:33019"/>
        <dbReference type="ChEBI" id="CHEBI:61560"/>
        <dbReference type="ChEBI" id="CHEBI:173112"/>
        <dbReference type="EC" id="2.7.7.49"/>
    </reaction>
</comment>
<dbReference type="PROSITE" id="PS50994">
    <property type="entry name" value="INTEGRASE"/>
    <property type="match status" value="1"/>
</dbReference>
<dbReference type="PANTHER" id="PTHR42648">
    <property type="entry name" value="TRANSPOSASE, PUTATIVE-RELATED"/>
    <property type="match status" value="1"/>
</dbReference>
<dbReference type="InterPro" id="IPR012337">
    <property type="entry name" value="RNaseH-like_sf"/>
</dbReference>
<feature type="domain" description="Integrase catalytic" evidence="6">
    <location>
        <begin position="1"/>
        <end position="138"/>
    </location>
</feature>
<reference evidence="7" key="1">
    <citation type="submission" date="2014-09" db="EMBL/GenBank/DDBJ databases">
        <title>Genome sequence of the luminous mushroom Mycena chlorophos for searching fungal bioluminescence genes.</title>
        <authorList>
            <person name="Tanaka Y."/>
            <person name="Kasuga D."/>
            <person name="Oba Y."/>
            <person name="Hase S."/>
            <person name="Sato K."/>
            <person name="Oba Y."/>
            <person name="Sakakibara Y."/>
        </authorList>
    </citation>
    <scope>NUCLEOTIDE SEQUENCE</scope>
</reference>
<feature type="compositionally biased region" description="Basic and acidic residues" evidence="5">
    <location>
        <begin position="265"/>
        <end position="316"/>
    </location>
</feature>
<feature type="compositionally biased region" description="Acidic residues" evidence="5">
    <location>
        <begin position="230"/>
        <end position="240"/>
    </location>
</feature>
<gene>
    <name evidence="7" type="ORF">MCHLO_00830</name>
</gene>
<dbReference type="InterPro" id="IPR039537">
    <property type="entry name" value="Retrotran_Ty1/copia-like"/>
</dbReference>
<keyword evidence="2" id="KW-0694">RNA-binding</keyword>
<dbReference type="Gene3D" id="3.30.420.10">
    <property type="entry name" value="Ribonuclease H-like superfamily/Ribonuclease H"/>
    <property type="match status" value="1"/>
</dbReference>
<comment type="catalytic activity">
    <reaction evidence="4">
        <text>DNA(n) + a 2'-deoxyribonucleoside 5'-triphosphate = DNA(n+1) + diphosphate</text>
        <dbReference type="Rhea" id="RHEA:22508"/>
        <dbReference type="Rhea" id="RHEA-COMP:17339"/>
        <dbReference type="Rhea" id="RHEA-COMP:17340"/>
        <dbReference type="ChEBI" id="CHEBI:33019"/>
        <dbReference type="ChEBI" id="CHEBI:61560"/>
        <dbReference type="ChEBI" id="CHEBI:173112"/>
        <dbReference type="EC" id="2.7.7.7"/>
    </reaction>
</comment>
<proteinExistence type="predicted"/>
<feature type="non-terminal residue" evidence="7">
    <location>
        <position position="328"/>
    </location>
</feature>
<evidence type="ECO:0000256" key="5">
    <source>
        <dbReference type="SAM" id="MobiDB-lite"/>
    </source>
</evidence>
<evidence type="ECO:0000259" key="6">
    <source>
        <dbReference type="PROSITE" id="PS50994"/>
    </source>
</evidence>
<evidence type="ECO:0000256" key="3">
    <source>
        <dbReference type="ARBA" id="ARBA00048173"/>
    </source>
</evidence>
<evidence type="ECO:0000256" key="1">
    <source>
        <dbReference type="ARBA" id="ARBA00022578"/>
    </source>
</evidence>
<dbReference type="InterPro" id="IPR057670">
    <property type="entry name" value="SH3_retrovirus"/>
</dbReference>